<accession>A0A9P1DSW3</accession>
<dbReference type="EMBL" id="CAMXCT020006504">
    <property type="protein sequence ID" value="CAL1168242.1"/>
    <property type="molecule type" value="Genomic_DNA"/>
</dbReference>
<evidence type="ECO:0000313" key="2">
    <source>
        <dbReference type="EMBL" id="CAI4014867.1"/>
    </source>
</evidence>
<feature type="signal peptide" evidence="1">
    <location>
        <begin position="1"/>
        <end position="15"/>
    </location>
</feature>
<keyword evidence="1" id="KW-0732">Signal</keyword>
<proteinExistence type="predicted"/>
<reference evidence="3" key="2">
    <citation type="submission" date="2024-04" db="EMBL/GenBank/DDBJ databases">
        <authorList>
            <person name="Chen Y."/>
            <person name="Shah S."/>
            <person name="Dougan E. K."/>
            <person name="Thang M."/>
            <person name="Chan C."/>
        </authorList>
    </citation>
    <scope>NUCLEOTIDE SEQUENCE [LARGE SCALE GENOMIC DNA]</scope>
</reference>
<name>A0A9P1DSW3_9DINO</name>
<dbReference type="EMBL" id="CAMXCT030006504">
    <property type="protein sequence ID" value="CAL4802179.1"/>
    <property type="molecule type" value="Genomic_DNA"/>
</dbReference>
<reference evidence="2" key="1">
    <citation type="submission" date="2022-10" db="EMBL/GenBank/DDBJ databases">
        <authorList>
            <person name="Chen Y."/>
            <person name="Dougan E. K."/>
            <person name="Chan C."/>
            <person name="Rhodes N."/>
            <person name="Thang M."/>
        </authorList>
    </citation>
    <scope>NUCLEOTIDE SEQUENCE</scope>
</reference>
<sequence length="372" mass="40610">MWLLTIGTVVVSASSLQVEGRERLLHPDVALTDELQGSIAAALQTIADDQKLVESDRAVFMQDGMTITKTNSTKVQSDVTRHSAWELVAEDLVQKRFGNSSAAKGLEALLGEARAAEVSMTDWQQLALAIAALTCRSSAGDFPFDSVWGGSCRADDNVLMQMNQDRRGLLATTTATTPAACAIEPFPCDNPSFANFPMQVINHETPKKATFNVLDLNTGTYTEICEVSGEKLNGCGINPKDDAIYCVTADGDRQFVRVQCNFTNWTIGDVPVAGQLCYFGKTDGNFAATFDPFTGDYVYKRNGGEIEKLNYTESWRRRSASAGADGRSRRTRAAESAGAAGAAAAGRSKRCWCCGWIFKRCWRCSWRTLARR</sequence>
<dbReference type="Proteomes" id="UP001152797">
    <property type="component" value="Unassembled WGS sequence"/>
</dbReference>
<feature type="chain" id="PRO_5043271750" evidence="1">
    <location>
        <begin position="16"/>
        <end position="372"/>
    </location>
</feature>
<dbReference type="AlphaFoldDB" id="A0A9P1DSW3"/>
<keyword evidence="4" id="KW-1185">Reference proteome</keyword>
<protein>
    <submittedName>
        <fullName evidence="2">Uncharacterized protein</fullName>
    </submittedName>
</protein>
<organism evidence="2">
    <name type="scientific">Cladocopium goreaui</name>
    <dbReference type="NCBI Taxonomy" id="2562237"/>
    <lineage>
        <taxon>Eukaryota</taxon>
        <taxon>Sar</taxon>
        <taxon>Alveolata</taxon>
        <taxon>Dinophyceae</taxon>
        <taxon>Suessiales</taxon>
        <taxon>Symbiodiniaceae</taxon>
        <taxon>Cladocopium</taxon>
    </lineage>
</organism>
<comment type="caution">
    <text evidence="2">The sequence shown here is derived from an EMBL/GenBank/DDBJ whole genome shotgun (WGS) entry which is preliminary data.</text>
</comment>
<evidence type="ECO:0000313" key="3">
    <source>
        <dbReference type="EMBL" id="CAL1168242.1"/>
    </source>
</evidence>
<evidence type="ECO:0000256" key="1">
    <source>
        <dbReference type="SAM" id="SignalP"/>
    </source>
</evidence>
<gene>
    <name evidence="2" type="ORF">C1SCF055_LOCUS39730</name>
</gene>
<evidence type="ECO:0000313" key="4">
    <source>
        <dbReference type="Proteomes" id="UP001152797"/>
    </source>
</evidence>
<dbReference type="EMBL" id="CAMXCT010006504">
    <property type="protein sequence ID" value="CAI4014867.1"/>
    <property type="molecule type" value="Genomic_DNA"/>
</dbReference>